<dbReference type="InterPro" id="IPR035987">
    <property type="entry name" value="Ribosomal_uS8_sf"/>
</dbReference>
<dbReference type="InterPro" id="IPR000630">
    <property type="entry name" value="Ribosomal_uS8"/>
</dbReference>
<dbReference type="AlphaFoldDB" id="A0A2H0PVY5"/>
<evidence type="ECO:0000256" key="1">
    <source>
        <dbReference type="ARBA" id="ARBA00006471"/>
    </source>
</evidence>
<gene>
    <name evidence="6" type="ORF">COV41_02110</name>
</gene>
<dbReference type="GO" id="GO:0005840">
    <property type="term" value="C:ribosome"/>
    <property type="evidence" value="ECO:0007669"/>
    <property type="project" value="UniProtKB-KW"/>
</dbReference>
<proteinExistence type="inferred from homology"/>
<dbReference type="Gene3D" id="3.30.1370.30">
    <property type="match status" value="1"/>
</dbReference>
<dbReference type="GO" id="GO:0006412">
    <property type="term" value="P:translation"/>
    <property type="evidence" value="ECO:0007669"/>
    <property type="project" value="InterPro"/>
</dbReference>
<dbReference type="GO" id="GO:0003735">
    <property type="term" value="F:structural constituent of ribosome"/>
    <property type="evidence" value="ECO:0007669"/>
    <property type="project" value="InterPro"/>
</dbReference>
<dbReference type="GO" id="GO:1990904">
    <property type="term" value="C:ribonucleoprotein complex"/>
    <property type="evidence" value="ECO:0007669"/>
    <property type="project" value="UniProtKB-KW"/>
</dbReference>
<accession>A0A2H0PVY5</accession>
<comment type="caution">
    <text evidence="6">The sequence shown here is derived from an EMBL/GenBank/DDBJ whole genome shotgun (WGS) entry which is preliminary data.</text>
</comment>
<evidence type="ECO:0000313" key="6">
    <source>
        <dbReference type="EMBL" id="PIR26167.1"/>
    </source>
</evidence>
<keyword evidence="2 6" id="KW-0689">Ribosomal protein</keyword>
<sequence>MSDPIANMLTMVRNAQAAGKQSVKVPYSNVKFALAQILQQEHFIAHVEKSGRSKSRYLDITLAYNEQKQGAITLIKQVSRPGQRMYYGYRDLQLRPGMTQILSTPNGLMTVRKAKKEKVGGELICELR</sequence>
<evidence type="ECO:0000256" key="5">
    <source>
        <dbReference type="ARBA" id="ARBA00035525"/>
    </source>
</evidence>
<evidence type="ECO:0000256" key="4">
    <source>
        <dbReference type="ARBA" id="ARBA00035258"/>
    </source>
</evidence>
<dbReference type="NCBIfam" id="NF001109">
    <property type="entry name" value="PRK00136.1"/>
    <property type="match status" value="1"/>
</dbReference>
<dbReference type="EMBL" id="PCXE01000036">
    <property type="protein sequence ID" value="PIR26167.1"/>
    <property type="molecule type" value="Genomic_DNA"/>
</dbReference>
<evidence type="ECO:0000256" key="3">
    <source>
        <dbReference type="ARBA" id="ARBA00023274"/>
    </source>
</evidence>
<comment type="similarity">
    <text evidence="1">Belongs to the universal ribosomal protein uS8 family.</text>
</comment>
<organism evidence="6 7">
    <name type="scientific">Candidatus Brennerbacteria bacterium CG11_big_fil_rev_8_21_14_0_20_43_10</name>
    <dbReference type="NCBI Taxonomy" id="1974523"/>
    <lineage>
        <taxon>Bacteria</taxon>
        <taxon>Candidatus Brenneribacteriota</taxon>
    </lineage>
</organism>
<reference evidence="6 7" key="1">
    <citation type="submission" date="2017-09" db="EMBL/GenBank/DDBJ databases">
        <title>Depth-based differentiation of microbial function through sediment-hosted aquifers and enrichment of novel symbionts in the deep terrestrial subsurface.</title>
        <authorList>
            <person name="Probst A.J."/>
            <person name="Ladd B."/>
            <person name="Jarett J.K."/>
            <person name="Geller-Mcgrath D.E."/>
            <person name="Sieber C.M."/>
            <person name="Emerson J.B."/>
            <person name="Anantharaman K."/>
            <person name="Thomas B.C."/>
            <person name="Malmstrom R."/>
            <person name="Stieglmeier M."/>
            <person name="Klingl A."/>
            <person name="Woyke T."/>
            <person name="Ryan C.M."/>
            <person name="Banfield J.F."/>
        </authorList>
    </citation>
    <scope>NUCLEOTIDE SEQUENCE [LARGE SCALE GENOMIC DNA]</scope>
    <source>
        <strain evidence="6">CG11_big_fil_rev_8_21_14_0_20_43_10</strain>
    </source>
</reference>
<dbReference type="Gene3D" id="3.30.1490.10">
    <property type="match status" value="1"/>
</dbReference>
<dbReference type="Pfam" id="PF00410">
    <property type="entry name" value="Ribosomal_S8"/>
    <property type="match status" value="1"/>
</dbReference>
<dbReference type="Proteomes" id="UP000236846">
    <property type="component" value="Unassembled WGS sequence"/>
</dbReference>
<dbReference type="PANTHER" id="PTHR11758">
    <property type="entry name" value="40S RIBOSOMAL PROTEIN S15A"/>
    <property type="match status" value="1"/>
</dbReference>
<dbReference type="SUPFAM" id="SSF56047">
    <property type="entry name" value="Ribosomal protein S8"/>
    <property type="match status" value="1"/>
</dbReference>
<keyword evidence="3" id="KW-0687">Ribonucleoprotein</keyword>
<evidence type="ECO:0000256" key="2">
    <source>
        <dbReference type="ARBA" id="ARBA00022980"/>
    </source>
</evidence>
<protein>
    <recommendedName>
        <fullName evidence="4">Small ribosomal subunit protein uS8</fullName>
    </recommendedName>
    <alternativeName>
        <fullName evidence="5">30S ribosomal protein S8</fullName>
    </alternativeName>
</protein>
<evidence type="ECO:0000313" key="7">
    <source>
        <dbReference type="Proteomes" id="UP000236846"/>
    </source>
</evidence>
<name>A0A2H0PVY5_9BACT</name>